<proteinExistence type="predicted"/>
<feature type="transmembrane region" description="Helical" evidence="5">
    <location>
        <begin position="246"/>
        <end position="267"/>
    </location>
</feature>
<sequence length="441" mass="46262">MINGHRAAAVRGSGHRARISVRAAADGAAEGKQTALVKYALIVLLVLQNSLTAILARNSRIPPAGGGQLYLGSVAVLVAEVIKLPICLGLIAKDVGGVRAMLQQVWQQIFVRWRSTLQMAVPALCYCLQNALFFVALSRLSATSYQLWSQSKTLFTALFFVFYLGKPLRRQQWIALSLLSAGVGLVQYTEAAMKGGAAAAAAAAASSVAGSAVAVGVAAVLASSLLSGFANVYFEKVVKTQSDVSIWMRNVQLGLFSLPQAAALVVADWPTIAAQGPLVGFSALVWNVVLLKALGGLLVAAVVKYADNVLKTYATAIAIVLTFAVGCVQTRTMPTIAFLQGLAMVIASIFLYNFSGKAKPGAFGFLQASAADVVQQGAADIVQGAADILQGAADALQEAADALQPTEEGAEEAHNRSRLGRMLARLRAIRARGVRNPDKDP</sequence>
<dbReference type="Pfam" id="PF04142">
    <property type="entry name" value="Nuc_sug_transp"/>
    <property type="match status" value="1"/>
</dbReference>
<dbReference type="EMBL" id="JWZX01003194">
    <property type="protein sequence ID" value="KOO23421.1"/>
    <property type="molecule type" value="Genomic_DNA"/>
</dbReference>
<evidence type="ECO:0000256" key="4">
    <source>
        <dbReference type="ARBA" id="ARBA00023136"/>
    </source>
</evidence>
<feature type="transmembrane region" description="Helical" evidence="5">
    <location>
        <begin position="69"/>
        <end position="92"/>
    </location>
</feature>
<protein>
    <submittedName>
        <fullName evidence="6">Udp-n-acetylglucosamine transporter-like protein</fullName>
    </submittedName>
</protein>
<dbReference type="InterPro" id="IPR007271">
    <property type="entry name" value="Nuc_sug_transpt"/>
</dbReference>
<feature type="transmembrane region" description="Helical" evidence="5">
    <location>
        <begin position="310"/>
        <end position="331"/>
    </location>
</feature>
<keyword evidence="2 5" id="KW-0812">Transmembrane</keyword>
<dbReference type="GO" id="GO:0015165">
    <property type="term" value="F:pyrimidine nucleotide-sugar transmembrane transporter activity"/>
    <property type="evidence" value="ECO:0007669"/>
    <property type="project" value="InterPro"/>
</dbReference>
<dbReference type="OrthoDB" id="408493at2759"/>
<evidence type="ECO:0000313" key="6">
    <source>
        <dbReference type="EMBL" id="KOO23421.1"/>
    </source>
</evidence>
<dbReference type="AlphaFoldDB" id="A0A0M0JA23"/>
<dbReference type="GO" id="GO:0000139">
    <property type="term" value="C:Golgi membrane"/>
    <property type="evidence" value="ECO:0007669"/>
    <property type="project" value="InterPro"/>
</dbReference>
<evidence type="ECO:0000313" key="7">
    <source>
        <dbReference type="Proteomes" id="UP000037460"/>
    </source>
</evidence>
<organism evidence="6 7">
    <name type="scientific">Chrysochromulina tobinii</name>
    <dbReference type="NCBI Taxonomy" id="1460289"/>
    <lineage>
        <taxon>Eukaryota</taxon>
        <taxon>Haptista</taxon>
        <taxon>Haptophyta</taxon>
        <taxon>Prymnesiophyceae</taxon>
        <taxon>Prymnesiales</taxon>
        <taxon>Chrysochromulinaceae</taxon>
        <taxon>Chrysochromulina</taxon>
    </lineage>
</organism>
<feature type="transmembrane region" description="Helical" evidence="5">
    <location>
        <begin position="39"/>
        <end position="57"/>
    </location>
</feature>
<dbReference type="InterPro" id="IPR037185">
    <property type="entry name" value="EmrE-like"/>
</dbReference>
<feature type="transmembrane region" description="Helical" evidence="5">
    <location>
        <begin position="337"/>
        <end position="354"/>
    </location>
</feature>
<feature type="transmembrane region" description="Helical" evidence="5">
    <location>
        <begin position="172"/>
        <end position="189"/>
    </location>
</feature>
<evidence type="ECO:0000256" key="2">
    <source>
        <dbReference type="ARBA" id="ARBA00022692"/>
    </source>
</evidence>
<keyword evidence="7" id="KW-1185">Reference proteome</keyword>
<feature type="transmembrane region" description="Helical" evidence="5">
    <location>
        <begin position="113"/>
        <end position="135"/>
    </location>
</feature>
<feature type="transmembrane region" description="Helical" evidence="5">
    <location>
        <begin position="279"/>
        <end position="303"/>
    </location>
</feature>
<dbReference type="NCBIfam" id="TIGR00803">
    <property type="entry name" value="nst"/>
    <property type="match status" value="1"/>
</dbReference>
<dbReference type="Proteomes" id="UP000037460">
    <property type="component" value="Unassembled WGS sequence"/>
</dbReference>
<dbReference type="Gene3D" id="1.10.3730.20">
    <property type="match status" value="1"/>
</dbReference>
<dbReference type="SUPFAM" id="SSF103481">
    <property type="entry name" value="Multidrug resistance efflux transporter EmrE"/>
    <property type="match status" value="1"/>
</dbReference>
<gene>
    <name evidence="6" type="ORF">Ctob_006096</name>
</gene>
<name>A0A0M0JA23_9EUKA</name>
<dbReference type="PANTHER" id="PTHR10231">
    <property type="entry name" value="NUCLEOTIDE-SUGAR TRANSMEMBRANE TRANSPORTER"/>
    <property type="match status" value="1"/>
</dbReference>
<evidence type="ECO:0000256" key="1">
    <source>
        <dbReference type="ARBA" id="ARBA00004141"/>
    </source>
</evidence>
<evidence type="ECO:0000256" key="5">
    <source>
        <dbReference type="SAM" id="Phobius"/>
    </source>
</evidence>
<feature type="transmembrane region" description="Helical" evidence="5">
    <location>
        <begin position="209"/>
        <end position="234"/>
    </location>
</feature>
<keyword evidence="4 5" id="KW-0472">Membrane</keyword>
<comment type="caution">
    <text evidence="6">The sequence shown here is derived from an EMBL/GenBank/DDBJ whole genome shotgun (WGS) entry which is preliminary data.</text>
</comment>
<comment type="subcellular location">
    <subcellularLocation>
        <location evidence="1">Membrane</location>
        <topology evidence="1">Multi-pass membrane protein</topology>
    </subcellularLocation>
</comment>
<accession>A0A0M0JA23</accession>
<keyword evidence="3 5" id="KW-1133">Transmembrane helix</keyword>
<evidence type="ECO:0000256" key="3">
    <source>
        <dbReference type="ARBA" id="ARBA00022989"/>
    </source>
</evidence>
<feature type="transmembrane region" description="Helical" evidence="5">
    <location>
        <begin position="147"/>
        <end position="165"/>
    </location>
</feature>
<reference evidence="7" key="1">
    <citation type="journal article" date="2015" name="PLoS Genet.">
        <title>Genome Sequence and Transcriptome Analyses of Chrysochromulina tobin: Metabolic Tools for Enhanced Algal Fitness in the Prominent Order Prymnesiales (Haptophyceae).</title>
        <authorList>
            <person name="Hovde B.T."/>
            <person name="Deodato C.R."/>
            <person name="Hunsperger H.M."/>
            <person name="Ryken S.A."/>
            <person name="Yost W."/>
            <person name="Jha R.K."/>
            <person name="Patterson J."/>
            <person name="Monnat R.J. Jr."/>
            <person name="Barlow S.B."/>
            <person name="Starkenburg S.R."/>
            <person name="Cattolico R.A."/>
        </authorList>
    </citation>
    <scope>NUCLEOTIDE SEQUENCE</scope>
    <source>
        <strain evidence="7">CCMP291</strain>
    </source>
</reference>